<dbReference type="InterPro" id="IPR051554">
    <property type="entry name" value="Acetyltransferase_Eis"/>
</dbReference>
<evidence type="ECO:0000256" key="2">
    <source>
        <dbReference type="ARBA" id="ARBA00022488"/>
    </source>
</evidence>
<keyword evidence="4 5" id="KW-0012">Acyltransferase</keyword>
<dbReference type="SUPFAM" id="SSF55729">
    <property type="entry name" value="Acyl-CoA N-acyltransferases (Nat)"/>
    <property type="match status" value="1"/>
</dbReference>
<protein>
    <recommendedName>
        <fullName evidence="6">N-acetyltransferase domain-containing protein</fullName>
    </recommendedName>
</protein>
<dbReference type="CDD" id="cd04301">
    <property type="entry name" value="NAT_SF"/>
    <property type="match status" value="1"/>
</dbReference>
<feature type="active site" description="Proton acceptor; via carboxylate" evidence="5">
    <location>
        <position position="383"/>
    </location>
</feature>
<dbReference type="PROSITE" id="PS51186">
    <property type="entry name" value="GNAT"/>
    <property type="match status" value="1"/>
</dbReference>
<accession>A0A137YTQ1</accession>
<evidence type="ECO:0000313" key="8">
    <source>
        <dbReference type="Proteomes" id="UP000070409"/>
    </source>
</evidence>
<dbReference type="HAMAP" id="MF_01812">
    <property type="entry name" value="Eis"/>
    <property type="match status" value="1"/>
</dbReference>
<evidence type="ECO:0000256" key="5">
    <source>
        <dbReference type="HAMAP-Rule" id="MF_01812"/>
    </source>
</evidence>
<keyword evidence="8" id="KW-1185">Reference proteome</keyword>
<dbReference type="RefSeq" id="WP_068747129.1">
    <property type="nucleotide sequence ID" value="NZ_LSRE01000050.1"/>
</dbReference>
<dbReference type="InterPro" id="IPR041380">
    <property type="entry name" value="Acetyltransf_17"/>
</dbReference>
<evidence type="ECO:0000259" key="6">
    <source>
        <dbReference type="PROSITE" id="PS51186"/>
    </source>
</evidence>
<proteinExistence type="inferred from homology"/>
<dbReference type="Gene3D" id="3.30.1050.10">
    <property type="entry name" value="SCP2 sterol-binding domain"/>
    <property type="match status" value="1"/>
</dbReference>
<dbReference type="InterPro" id="IPR025559">
    <property type="entry name" value="Eis_dom"/>
</dbReference>
<feature type="binding site" evidence="5">
    <location>
        <begin position="118"/>
        <end position="119"/>
    </location>
    <ligand>
        <name>acetyl-CoA</name>
        <dbReference type="ChEBI" id="CHEBI:57288"/>
    </ligand>
</feature>
<feature type="active site" description="Proton donor" evidence="5">
    <location>
        <position position="123"/>
    </location>
</feature>
<evidence type="ECO:0000256" key="1">
    <source>
        <dbReference type="ARBA" id="ARBA00009213"/>
    </source>
</evidence>
<sequence length="383" mass="41989">MIEIRTAVEADWPEMFAQDVRAFGSPFETEARPLIRRTLDLDRFVVARDSSDGALVGVAGSFALTLTVPGGAQLDAPGVTWVSVAPSHRRLGVLRSMLDELHARHRAEGAAVAVLTASEGTIYERFGYGVATLVDEVTIARRTARLRDPLPGPLRSRAVEADAARERVEELYRRWHAATPGSVSAEQFWELFHADPEWARWGGSARRYLLHPDGFVTYRVDEKDRAQLDDVKALTDDAAADLWQTVLGLDIFDVVTADLPSDHPLREMLVDPRSVKTTDRKDRLWLKFLDVPAALEARTYESDGDLVLAVDGVPYRLTVSGGTARCRATEEAPSVSMTGPTLAGLYLGATAPSTLDRAGRFAGESTALRIFSTSRQPELGTSF</sequence>
<evidence type="ECO:0000256" key="4">
    <source>
        <dbReference type="ARBA" id="ARBA00023315"/>
    </source>
</evidence>
<feature type="binding site" evidence="5">
    <location>
        <begin position="90"/>
        <end position="95"/>
    </location>
    <ligand>
        <name>acetyl-CoA</name>
        <dbReference type="ChEBI" id="CHEBI:57288"/>
    </ligand>
</feature>
<evidence type="ECO:0000256" key="3">
    <source>
        <dbReference type="ARBA" id="ARBA00022679"/>
    </source>
</evidence>
<comment type="subunit">
    <text evidence="5">Homohexamer; trimer of dimers.</text>
</comment>
<dbReference type="PANTHER" id="PTHR37817:SF1">
    <property type="entry name" value="N-ACETYLTRANSFERASE EIS"/>
    <property type="match status" value="1"/>
</dbReference>
<organism evidence="7 8">
    <name type="scientific">Tsukamurella pseudospumae</name>
    <dbReference type="NCBI Taxonomy" id="239498"/>
    <lineage>
        <taxon>Bacteria</taxon>
        <taxon>Bacillati</taxon>
        <taxon>Actinomycetota</taxon>
        <taxon>Actinomycetes</taxon>
        <taxon>Mycobacteriales</taxon>
        <taxon>Tsukamurellaceae</taxon>
        <taxon>Tsukamurella</taxon>
    </lineage>
</organism>
<comment type="caution">
    <text evidence="7">The sequence shown here is derived from an EMBL/GenBank/DDBJ whole genome shotgun (WGS) entry which is preliminary data.</text>
</comment>
<keyword evidence="2" id="KW-1036">Host cytoplasmic vesicle</keyword>
<comment type="similarity">
    <text evidence="1 5">Belongs to the acetyltransferase Eis family.</text>
</comment>
<feature type="domain" description="N-acetyltransferase" evidence="6">
    <location>
        <begin position="2"/>
        <end position="151"/>
    </location>
</feature>
<dbReference type="Pfam" id="PF17668">
    <property type="entry name" value="Acetyltransf_17"/>
    <property type="match status" value="1"/>
</dbReference>
<name>A0A137YTQ1_9ACTN</name>
<feature type="binding site" evidence="5">
    <location>
        <begin position="82"/>
        <end position="84"/>
    </location>
    <ligand>
        <name>acetyl-CoA</name>
        <dbReference type="ChEBI" id="CHEBI:57288"/>
    </ligand>
</feature>
<dbReference type="InterPro" id="IPR022902">
    <property type="entry name" value="NAcTrfase_Eis"/>
</dbReference>
<gene>
    <name evidence="7" type="ORF">AXK61_11645</name>
</gene>
<dbReference type="Pfam" id="PF13530">
    <property type="entry name" value="SCP2_2"/>
    <property type="match status" value="1"/>
</dbReference>
<dbReference type="Gene3D" id="3.40.630.30">
    <property type="match status" value="2"/>
</dbReference>
<reference evidence="7 8" key="1">
    <citation type="submission" date="2016-02" db="EMBL/GenBank/DDBJ databases">
        <authorList>
            <person name="Teng J.L."/>
            <person name="Tang Y."/>
            <person name="Huang Y."/>
            <person name="Guo F."/>
            <person name="Wei W."/>
            <person name="Chen J.H."/>
            <person name="Wong S.Y."/>
            <person name="Lau S.K."/>
            <person name="Woo P.C."/>
        </authorList>
    </citation>
    <scope>NUCLEOTIDE SEQUENCE [LARGE SCALE GENOMIC DNA]</scope>
    <source>
        <strain evidence="7 8">JCM 13375</strain>
    </source>
</reference>
<keyword evidence="3 5" id="KW-0808">Transferase</keyword>
<dbReference type="Proteomes" id="UP000070409">
    <property type="component" value="Unassembled WGS sequence"/>
</dbReference>
<dbReference type="InterPro" id="IPR016181">
    <property type="entry name" value="Acyl_CoA_acyltransferase"/>
</dbReference>
<evidence type="ECO:0000313" key="7">
    <source>
        <dbReference type="EMBL" id="KXO89251.1"/>
    </source>
</evidence>
<dbReference type="PANTHER" id="PTHR37817">
    <property type="entry name" value="N-ACETYLTRANSFERASE EIS"/>
    <property type="match status" value="1"/>
</dbReference>
<dbReference type="InterPro" id="IPR000182">
    <property type="entry name" value="GNAT_dom"/>
</dbReference>
<dbReference type="Pfam" id="PF13527">
    <property type="entry name" value="Acetyltransf_9"/>
    <property type="match status" value="1"/>
</dbReference>
<dbReference type="InterPro" id="IPR036527">
    <property type="entry name" value="SCP2_sterol-bd_dom_sf"/>
</dbReference>
<dbReference type="SUPFAM" id="SSF55718">
    <property type="entry name" value="SCP-like"/>
    <property type="match status" value="1"/>
</dbReference>
<dbReference type="EMBL" id="LSRE01000050">
    <property type="protein sequence ID" value="KXO89251.1"/>
    <property type="molecule type" value="Genomic_DNA"/>
</dbReference>